<reference evidence="2 3" key="2">
    <citation type="journal article" date="2012" name="J. Bacteriol.">
        <title>Complete genome sequences of Desulfosporosinus orientis DSM765T, Desulfosporosinus youngiae DSM17734T, Desulfosporosinus meridiei DSM13257T, and Desulfosporosinus acidiphilus DSM22704T.</title>
        <authorList>
            <person name="Pester M."/>
            <person name="Brambilla E."/>
            <person name="Alazard D."/>
            <person name="Rattei T."/>
            <person name="Weinmaier T."/>
            <person name="Han J."/>
            <person name="Lucas S."/>
            <person name="Lapidus A."/>
            <person name="Cheng J.F."/>
            <person name="Goodwin L."/>
            <person name="Pitluck S."/>
            <person name="Peters L."/>
            <person name="Ovchinnikova G."/>
            <person name="Teshima H."/>
            <person name="Detter J.C."/>
            <person name="Han C.S."/>
            <person name="Tapia R."/>
            <person name="Land M.L."/>
            <person name="Hauser L."/>
            <person name="Kyrpides N.C."/>
            <person name="Ivanova N.N."/>
            <person name="Pagani I."/>
            <person name="Huntmann M."/>
            <person name="Wei C.L."/>
            <person name="Davenport K.W."/>
            <person name="Daligault H."/>
            <person name="Chain P.S."/>
            <person name="Chen A."/>
            <person name="Mavromatis K."/>
            <person name="Markowitz V."/>
            <person name="Szeto E."/>
            <person name="Mikhailova N."/>
            <person name="Pati A."/>
            <person name="Wagner M."/>
            <person name="Woyke T."/>
            <person name="Ollivier B."/>
            <person name="Klenk H.P."/>
            <person name="Spring S."/>
            <person name="Loy A."/>
        </authorList>
    </citation>
    <scope>NUCLEOTIDE SEQUENCE [LARGE SCALE GENOMIC DNA]</scope>
    <source>
        <strain evidence="3">ATCC 19365 / DSM 765 / NCIMB 8382 / VKM B-1628</strain>
    </source>
</reference>
<evidence type="ECO:0000313" key="3">
    <source>
        <dbReference type="Proteomes" id="UP000006346"/>
    </source>
</evidence>
<feature type="transmembrane region" description="Helical" evidence="1">
    <location>
        <begin position="110"/>
        <end position="129"/>
    </location>
</feature>
<evidence type="ECO:0000313" key="2">
    <source>
        <dbReference type="EMBL" id="AET66755.1"/>
    </source>
</evidence>
<keyword evidence="1" id="KW-0812">Transmembrane</keyword>
<organism evidence="2 3">
    <name type="scientific">Desulfosporosinus orientis (strain ATCC 19365 / DSM 765 / NCIMB 8382 / VKM B-1628 / Singapore I)</name>
    <name type="common">Desulfotomaculum orientis</name>
    <dbReference type="NCBI Taxonomy" id="768706"/>
    <lineage>
        <taxon>Bacteria</taxon>
        <taxon>Bacillati</taxon>
        <taxon>Bacillota</taxon>
        <taxon>Clostridia</taxon>
        <taxon>Eubacteriales</taxon>
        <taxon>Desulfitobacteriaceae</taxon>
        <taxon>Desulfosporosinus</taxon>
    </lineage>
</organism>
<sequence length="138" mass="15393">MNNGYNRFSTIQRNPCLFRQNSTRSTSTYYSARQPYAPRINDYFLTSFGNPRQTSNCIPSPLLPLPPLPYLPNSPYTAQLPFPHSPSFPLQFSSLPAAAYSYAPTVSSKGLTIVLIATLIMVALDLVIVRPQKGRITH</sequence>
<keyword evidence="1" id="KW-1133">Transmembrane helix</keyword>
<dbReference type="AlphaFoldDB" id="G7WAI7"/>
<dbReference type="Proteomes" id="UP000006346">
    <property type="component" value="Chromosome"/>
</dbReference>
<reference evidence="3" key="1">
    <citation type="submission" date="2011-11" db="EMBL/GenBank/DDBJ databases">
        <title>Complete sequence of Desulfosporosinus orientis DSM 765.</title>
        <authorList>
            <person name="Lucas S."/>
            <person name="Han J."/>
            <person name="Lapidus A."/>
            <person name="Cheng J.-F."/>
            <person name="Goodwin L."/>
            <person name="Pitluck S."/>
            <person name="Peters L."/>
            <person name="Ovchinnikova G."/>
            <person name="Teshima H."/>
            <person name="Detter J.C."/>
            <person name="Han C."/>
            <person name="Tapia R."/>
            <person name="Land M."/>
            <person name="Hauser L."/>
            <person name="Kyrpides N."/>
            <person name="Ivanova N."/>
            <person name="Pagani I."/>
            <person name="Pester M."/>
            <person name="Spring S."/>
            <person name="Ollivier B."/>
            <person name="Rattei T."/>
            <person name="Klenk H.-P."/>
            <person name="Wagner M."/>
            <person name="Loy A."/>
            <person name="Woyke T."/>
        </authorList>
    </citation>
    <scope>NUCLEOTIDE SEQUENCE [LARGE SCALE GENOMIC DNA]</scope>
    <source>
        <strain evidence="3">ATCC 19365 / DSM 765 / NCIMB 8382 / VKM B-1628</strain>
    </source>
</reference>
<keyword evidence="1" id="KW-0472">Membrane</keyword>
<accession>G7WAI7</accession>
<proteinExistence type="predicted"/>
<gene>
    <name evidence="2" type="ordered locus">Desor_1081</name>
</gene>
<dbReference type="HOGENOM" id="CLU_1851936_0_0_9"/>
<protein>
    <submittedName>
        <fullName evidence="2">Uncharacterized protein</fullName>
    </submittedName>
</protein>
<dbReference type="EMBL" id="CP003108">
    <property type="protein sequence ID" value="AET66755.1"/>
    <property type="molecule type" value="Genomic_DNA"/>
</dbReference>
<name>G7WAI7_DESOD</name>
<dbReference type="KEGG" id="dor:Desor_1081"/>
<keyword evidence="3" id="KW-1185">Reference proteome</keyword>
<evidence type="ECO:0000256" key="1">
    <source>
        <dbReference type="SAM" id="Phobius"/>
    </source>
</evidence>